<organism evidence="1 2">
    <name type="scientific">Portunus trituberculatus</name>
    <name type="common">Swimming crab</name>
    <name type="synonym">Neptunus trituberculatus</name>
    <dbReference type="NCBI Taxonomy" id="210409"/>
    <lineage>
        <taxon>Eukaryota</taxon>
        <taxon>Metazoa</taxon>
        <taxon>Ecdysozoa</taxon>
        <taxon>Arthropoda</taxon>
        <taxon>Crustacea</taxon>
        <taxon>Multicrustacea</taxon>
        <taxon>Malacostraca</taxon>
        <taxon>Eumalacostraca</taxon>
        <taxon>Eucarida</taxon>
        <taxon>Decapoda</taxon>
        <taxon>Pleocyemata</taxon>
        <taxon>Brachyura</taxon>
        <taxon>Eubrachyura</taxon>
        <taxon>Portunoidea</taxon>
        <taxon>Portunidae</taxon>
        <taxon>Portuninae</taxon>
        <taxon>Portunus</taxon>
    </lineage>
</organism>
<keyword evidence="2" id="KW-1185">Reference proteome</keyword>
<proteinExistence type="predicted"/>
<evidence type="ECO:0000313" key="2">
    <source>
        <dbReference type="Proteomes" id="UP000324222"/>
    </source>
</evidence>
<protein>
    <submittedName>
        <fullName evidence="1">Uncharacterized protein</fullName>
    </submittedName>
</protein>
<name>A0A5B7EJD7_PORTR</name>
<dbReference type="Proteomes" id="UP000324222">
    <property type="component" value="Unassembled WGS sequence"/>
</dbReference>
<evidence type="ECO:0000313" key="1">
    <source>
        <dbReference type="EMBL" id="MPC33163.1"/>
    </source>
</evidence>
<reference evidence="1 2" key="1">
    <citation type="submission" date="2019-05" db="EMBL/GenBank/DDBJ databases">
        <title>Another draft genome of Portunus trituberculatus and its Hox gene families provides insights of decapod evolution.</title>
        <authorList>
            <person name="Jeong J.-H."/>
            <person name="Song I."/>
            <person name="Kim S."/>
            <person name="Choi T."/>
            <person name="Kim D."/>
            <person name="Ryu S."/>
            <person name="Kim W."/>
        </authorList>
    </citation>
    <scope>NUCLEOTIDE SEQUENCE [LARGE SCALE GENOMIC DNA]</scope>
    <source>
        <tissue evidence="1">Muscle</tissue>
    </source>
</reference>
<sequence length="74" mass="7981">MPSSPSSAWPLSSGFMDSVLSRNSFRAPSDSSILQNVKPRDLTHALSENGYSRMTAHTGWGTIASMSSSRPYTS</sequence>
<dbReference type="AlphaFoldDB" id="A0A5B7EJD7"/>
<gene>
    <name evidence="1" type="ORF">E2C01_026506</name>
</gene>
<dbReference type="EMBL" id="VSRR010002772">
    <property type="protein sequence ID" value="MPC33163.1"/>
    <property type="molecule type" value="Genomic_DNA"/>
</dbReference>
<accession>A0A5B7EJD7</accession>
<comment type="caution">
    <text evidence="1">The sequence shown here is derived from an EMBL/GenBank/DDBJ whole genome shotgun (WGS) entry which is preliminary data.</text>
</comment>